<evidence type="ECO:0000313" key="2">
    <source>
        <dbReference type="Proteomes" id="UP001597267"/>
    </source>
</evidence>
<protein>
    <submittedName>
        <fullName evidence="1">Uncharacterized protein</fullName>
    </submittedName>
</protein>
<evidence type="ECO:0000313" key="1">
    <source>
        <dbReference type="EMBL" id="MFD1671285.1"/>
    </source>
</evidence>
<accession>A0ABW4J776</accession>
<gene>
    <name evidence="1" type="ORF">ACFQ5M_04170</name>
</gene>
<reference evidence="2" key="1">
    <citation type="journal article" date="2019" name="Int. J. Syst. Evol. Microbiol.">
        <title>The Global Catalogue of Microorganisms (GCM) 10K type strain sequencing project: providing services to taxonomists for standard genome sequencing and annotation.</title>
        <authorList>
            <consortium name="The Broad Institute Genomics Platform"/>
            <consortium name="The Broad Institute Genome Sequencing Center for Infectious Disease"/>
            <person name="Wu L."/>
            <person name="Ma J."/>
        </authorList>
    </citation>
    <scope>NUCLEOTIDE SEQUENCE [LARGE SCALE GENOMIC DNA]</scope>
    <source>
        <strain evidence="2">CCM 8896</strain>
    </source>
</reference>
<sequence>MKNLYFILGLSSKRLNLGGSNALLDKYILTANCDKIMPKIGQKIIFSHFLEVNYE</sequence>
<name>A0ABW4J776_9LACO</name>
<dbReference type="EMBL" id="JBHTOP010000006">
    <property type="protein sequence ID" value="MFD1671285.1"/>
    <property type="molecule type" value="Genomic_DNA"/>
</dbReference>
<keyword evidence="2" id="KW-1185">Reference proteome</keyword>
<organism evidence="1 2">
    <name type="scientific">Agrilactobacillus yilanensis</name>
    <dbReference type="NCBI Taxonomy" id="2485997"/>
    <lineage>
        <taxon>Bacteria</taxon>
        <taxon>Bacillati</taxon>
        <taxon>Bacillota</taxon>
        <taxon>Bacilli</taxon>
        <taxon>Lactobacillales</taxon>
        <taxon>Lactobacillaceae</taxon>
        <taxon>Agrilactobacillus</taxon>
    </lineage>
</organism>
<dbReference type="RefSeq" id="WP_164506988.1">
    <property type="nucleotide sequence ID" value="NZ_JBHTOP010000006.1"/>
</dbReference>
<comment type="caution">
    <text evidence="1">The sequence shown here is derived from an EMBL/GenBank/DDBJ whole genome shotgun (WGS) entry which is preliminary data.</text>
</comment>
<dbReference type="Proteomes" id="UP001597267">
    <property type="component" value="Unassembled WGS sequence"/>
</dbReference>
<proteinExistence type="predicted"/>